<keyword evidence="2" id="KW-1185">Reference proteome</keyword>
<dbReference type="Proteomes" id="UP001341840">
    <property type="component" value="Unassembled WGS sequence"/>
</dbReference>
<name>A0ABU6Q661_9FABA</name>
<proteinExistence type="predicted"/>
<accession>A0ABU6Q661</accession>
<sequence>MSAFSRTSLAGCNRRISSQCCHPHLTQNHPSALQIRFPWHIPRMKRMPPPCCQNLGGQKSDTAFLSSTSAFLAVDGVRCGCWFFSAISHIFLTPCDVPLQRILPFVFGCFIIFLGFLTRSFRPSITCLFQSFNSYSIPLLLHNAALSRPQPSRHCASRTTTLARHCRLFPLAQTATLHAAENNQVLPPSYCAVNSLFCPNACRPRNPKSAH</sequence>
<dbReference type="EMBL" id="JASCZI010000032">
    <property type="protein sequence ID" value="MED6107312.1"/>
    <property type="molecule type" value="Genomic_DNA"/>
</dbReference>
<organism evidence="1 2">
    <name type="scientific">Stylosanthes scabra</name>
    <dbReference type="NCBI Taxonomy" id="79078"/>
    <lineage>
        <taxon>Eukaryota</taxon>
        <taxon>Viridiplantae</taxon>
        <taxon>Streptophyta</taxon>
        <taxon>Embryophyta</taxon>
        <taxon>Tracheophyta</taxon>
        <taxon>Spermatophyta</taxon>
        <taxon>Magnoliopsida</taxon>
        <taxon>eudicotyledons</taxon>
        <taxon>Gunneridae</taxon>
        <taxon>Pentapetalae</taxon>
        <taxon>rosids</taxon>
        <taxon>fabids</taxon>
        <taxon>Fabales</taxon>
        <taxon>Fabaceae</taxon>
        <taxon>Papilionoideae</taxon>
        <taxon>50 kb inversion clade</taxon>
        <taxon>dalbergioids sensu lato</taxon>
        <taxon>Dalbergieae</taxon>
        <taxon>Pterocarpus clade</taxon>
        <taxon>Stylosanthes</taxon>
    </lineage>
</organism>
<protein>
    <submittedName>
        <fullName evidence="1">Uncharacterized protein</fullName>
    </submittedName>
</protein>
<gene>
    <name evidence="1" type="ORF">PIB30_012706</name>
</gene>
<comment type="caution">
    <text evidence="1">The sequence shown here is derived from an EMBL/GenBank/DDBJ whole genome shotgun (WGS) entry which is preliminary data.</text>
</comment>
<evidence type="ECO:0000313" key="2">
    <source>
        <dbReference type="Proteomes" id="UP001341840"/>
    </source>
</evidence>
<evidence type="ECO:0000313" key="1">
    <source>
        <dbReference type="EMBL" id="MED6107312.1"/>
    </source>
</evidence>
<reference evidence="1 2" key="1">
    <citation type="journal article" date="2023" name="Plants (Basel)">
        <title>Bridging the Gap: Combining Genomics and Transcriptomics Approaches to Understand Stylosanthes scabra, an Orphan Legume from the Brazilian Caatinga.</title>
        <authorList>
            <person name="Ferreira-Neto J.R.C."/>
            <person name="da Silva M.D."/>
            <person name="Binneck E."/>
            <person name="de Melo N.F."/>
            <person name="da Silva R.H."/>
            <person name="de Melo A.L.T.M."/>
            <person name="Pandolfi V."/>
            <person name="Bustamante F.O."/>
            <person name="Brasileiro-Vidal A.C."/>
            <person name="Benko-Iseppon A.M."/>
        </authorList>
    </citation>
    <scope>NUCLEOTIDE SEQUENCE [LARGE SCALE GENOMIC DNA]</scope>
    <source>
        <tissue evidence="1">Leaves</tissue>
    </source>
</reference>